<evidence type="ECO:0000256" key="3">
    <source>
        <dbReference type="ARBA" id="ARBA00022544"/>
    </source>
</evidence>
<name>A0A9D1SYC3_9FIRM</name>
<dbReference type="InterPro" id="IPR036365">
    <property type="entry name" value="PGBD-like_sf"/>
</dbReference>
<dbReference type="Pfam" id="PF07486">
    <property type="entry name" value="Hydrolase_2"/>
    <property type="match status" value="1"/>
</dbReference>
<evidence type="ECO:0000256" key="7">
    <source>
        <dbReference type="ARBA" id="ARBA00023316"/>
    </source>
</evidence>
<dbReference type="GO" id="GO:0009847">
    <property type="term" value="P:spore germination"/>
    <property type="evidence" value="ECO:0007669"/>
    <property type="project" value="UniProtKB-UniRule"/>
</dbReference>
<dbReference type="Gene3D" id="1.10.10.2520">
    <property type="entry name" value="Cell wall hydrolase SleB, domain 1"/>
    <property type="match status" value="1"/>
</dbReference>
<evidence type="ECO:0000256" key="6">
    <source>
        <dbReference type="ARBA" id="ARBA00022969"/>
    </source>
</evidence>
<keyword evidence="9" id="KW-1133">Transmembrane helix</keyword>
<dbReference type="Gene3D" id="1.10.101.10">
    <property type="entry name" value="PGBD-like superfamily/PGBD"/>
    <property type="match status" value="1"/>
</dbReference>
<dbReference type="Pfam" id="PF01471">
    <property type="entry name" value="PG_binding_1"/>
    <property type="match status" value="1"/>
</dbReference>
<dbReference type="NCBIfam" id="TIGR02869">
    <property type="entry name" value="spore_SleB"/>
    <property type="match status" value="1"/>
</dbReference>
<dbReference type="InterPro" id="IPR011105">
    <property type="entry name" value="Cell_wall_hydrolase_SleB"/>
</dbReference>
<gene>
    <name evidence="12" type="primary">sleB</name>
    <name evidence="12" type="ORF">IAA62_03260</name>
</gene>
<evidence type="ECO:0000256" key="8">
    <source>
        <dbReference type="NCBIfam" id="TIGR02869"/>
    </source>
</evidence>
<evidence type="ECO:0000256" key="1">
    <source>
        <dbReference type="ARBA" id="ARBA00007010"/>
    </source>
</evidence>
<feature type="transmembrane region" description="Helical" evidence="9">
    <location>
        <begin position="7"/>
        <end position="28"/>
    </location>
</feature>
<reference evidence="12" key="2">
    <citation type="journal article" date="2021" name="PeerJ">
        <title>Extensive microbial diversity within the chicken gut microbiome revealed by metagenomics and culture.</title>
        <authorList>
            <person name="Gilroy R."/>
            <person name="Ravi A."/>
            <person name="Getino M."/>
            <person name="Pursley I."/>
            <person name="Horton D.L."/>
            <person name="Alikhan N.F."/>
            <person name="Baker D."/>
            <person name="Gharbi K."/>
            <person name="Hall N."/>
            <person name="Watson M."/>
            <person name="Adriaenssens E.M."/>
            <person name="Foster-Nyarko E."/>
            <person name="Jarju S."/>
            <person name="Secka A."/>
            <person name="Antonio M."/>
            <person name="Oren A."/>
            <person name="Chaudhuri R.R."/>
            <person name="La Ragione R."/>
            <person name="Hildebrand F."/>
            <person name="Pallen M.J."/>
        </authorList>
    </citation>
    <scope>NUCLEOTIDE SEQUENCE</scope>
    <source>
        <strain evidence="12">CHK186-9395</strain>
    </source>
</reference>
<evidence type="ECO:0000256" key="5">
    <source>
        <dbReference type="ARBA" id="ARBA00022801"/>
    </source>
</evidence>
<evidence type="ECO:0000313" key="12">
    <source>
        <dbReference type="EMBL" id="HIV01553.1"/>
    </source>
</evidence>
<dbReference type="EMBL" id="DVOJ01000012">
    <property type="protein sequence ID" value="HIV01553.1"/>
    <property type="molecule type" value="Genomic_DNA"/>
</dbReference>
<dbReference type="Gene3D" id="6.20.240.60">
    <property type="match status" value="1"/>
</dbReference>
<dbReference type="GO" id="GO:0071555">
    <property type="term" value="P:cell wall organization"/>
    <property type="evidence" value="ECO:0007669"/>
    <property type="project" value="UniProtKB-KW"/>
</dbReference>
<proteinExistence type="inferred from homology"/>
<evidence type="ECO:0000256" key="4">
    <source>
        <dbReference type="ARBA" id="ARBA00022729"/>
    </source>
</evidence>
<evidence type="ECO:0000313" key="13">
    <source>
        <dbReference type="Proteomes" id="UP000886861"/>
    </source>
</evidence>
<dbReference type="InterPro" id="IPR002477">
    <property type="entry name" value="Peptidoglycan-bd-like"/>
</dbReference>
<keyword evidence="9" id="KW-0812">Transmembrane</keyword>
<dbReference type="InterPro" id="IPR036366">
    <property type="entry name" value="PGBDSf"/>
</dbReference>
<evidence type="ECO:0000259" key="11">
    <source>
        <dbReference type="Pfam" id="PF07486"/>
    </source>
</evidence>
<dbReference type="Proteomes" id="UP000886861">
    <property type="component" value="Unassembled WGS sequence"/>
</dbReference>
<keyword evidence="6" id="KW-0749">Sporulation</keyword>
<feature type="domain" description="Cell wall hydrolase SleB" evidence="11">
    <location>
        <begin position="121"/>
        <end position="219"/>
    </location>
</feature>
<comment type="caution">
    <text evidence="12">The sequence shown here is derived from an EMBL/GenBank/DDBJ whole genome shotgun (WGS) entry which is preliminary data.</text>
</comment>
<comment type="similarity">
    <text evidence="1">Belongs to the SleB family.</text>
</comment>
<keyword evidence="3" id="KW-0309">Germination</keyword>
<dbReference type="InterPro" id="IPR042047">
    <property type="entry name" value="SleB_dom1"/>
</dbReference>
<keyword evidence="5" id="KW-0378">Hydrolase</keyword>
<keyword evidence="4" id="KW-0732">Signal</keyword>
<keyword evidence="9" id="KW-0472">Membrane</keyword>
<organism evidence="12 13">
    <name type="scientific">Candidatus Caccopulliclostridium gallistercoris</name>
    <dbReference type="NCBI Taxonomy" id="2840719"/>
    <lineage>
        <taxon>Bacteria</taxon>
        <taxon>Bacillati</taxon>
        <taxon>Bacillota</taxon>
        <taxon>Clostridia</taxon>
        <taxon>Candidatus Caccopulliclostridium</taxon>
    </lineage>
</organism>
<sequence>MEKGKIILISFLIFAFALLGGTSTYLMYNKSNEVIEVASSSTNKSVQQKLKDLGYYKGGVDGIYGLLTREAVTNFQRDYGLGVDGIIGPETLGALGINNSASQSSSDLYLLAKCIHAEARGEPYVGQVAVGAVILNRVESPEFPNTISGVIYQPWAFTAVNDGQINLEPNDTAYQAAQDALNGWDPTYGCLYYYNPETATSKWIYSRQVVITIGKHVFAI</sequence>
<dbReference type="GO" id="GO:0016787">
    <property type="term" value="F:hydrolase activity"/>
    <property type="evidence" value="ECO:0007669"/>
    <property type="project" value="UniProtKB-KW"/>
</dbReference>
<accession>A0A9D1SYC3</accession>
<reference evidence="12" key="1">
    <citation type="submission" date="2020-10" db="EMBL/GenBank/DDBJ databases">
        <authorList>
            <person name="Gilroy R."/>
        </authorList>
    </citation>
    <scope>NUCLEOTIDE SEQUENCE</scope>
    <source>
        <strain evidence="12">CHK186-9395</strain>
    </source>
</reference>
<dbReference type="AlphaFoldDB" id="A0A9D1SYC3"/>
<dbReference type="SUPFAM" id="SSF47090">
    <property type="entry name" value="PGBD-like"/>
    <property type="match status" value="1"/>
</dbReference>
<dbReference type="GO" id="GO:0030435">
    <property type="term" value="P:sporulation resulting in formation of a cellular spore"/>
    <property type="evidence" value="ECO:0007669"/>
    <property type="project" value="UniProtKB-KW"/>
</dbReference>
<evidence type="ECO:0000259" key="10">
    <source>
        <dbReference type="Pfam" id="PF01471"/>
    </source>
</evidence>
<keyword evidence="7" id="KW-0961">Cell wall biogenesis/degradation</keyword>
<feature type="domain" description="Peptidoglycan binding-like" evidence="10">
    <location>
        <begin position="44"/>
        <end position="95"/>
    </location>
</feature>
<dbReference type="InterPro" id="IPR014224">
    <property type="entry name" value="Spore_cortex_SleB"/>
</dbReference>
<evidence type="ECO:0000256" key="2">
    <source>
        <dbReference type="ARBA" id="ARBA00018364"/>
    </source>
</evidence>
<evidence type="ECO:0000256" key="9">
    <source>
        <dbReference type="SAM" id="Phobius"/>
    </source>
</evidence>
<protein>
    <recommendedName>
        <fullName evidence="2 8">Spore cortex-lytic enzyme</fullName>
    </recommendedName>
</protein>